<keyword evidence="2" id="KW-1185">Reference proteome</keyword>
<accession>A0ABY5H7D6</accession>
<name>A0ABY5H7D6_9PSED</name>
<dbReference type="RefSeq" id="WP_255837532.1">
    <property type="nucleotide sequence ID" value="NZ_CP073346.1"/>
</dbReference>
<dbReference type="Proteomes" id="UP001059672">
    <property type="component" value="Chromosome"/>
</dbReference>
<evidence type="ECO:0000313" key="2">
    <source>
        <dbReference type="Proteomes" id="UP001059672"/>
    </source>
</evidence>
<organism evidence="1 2">
    <name type="scientific">Pseudomonas benzenivorans</name>
    <dbReference type="NCBI Taxonomy" id="556533"/>
    <lineage>
        <taxon>Bacteria</taxon>
        <taxon>Pseudomonadati</taxon>
        <taxon>Pseudomonadota</taxon>
        <taxon>Gammaproteobacteria</taxon>
        <taxon>Pseudomonadales</taxon>
        <taxon>Pseudomonadaceae</taxon>
        <taxon>Pseudomonas</taxon>
    </lineage>
</organism>
<proteinExistence type="predicted"/>
<protein>
    <submittedName>
        <fullName evidence="1">Uncharacterized protein</fullName>
    </submittedName>
</protein>
<reference evidence="1" key="1">
    <citation type="submission" date="2021-04" db="EMBL/GenBank/DDBJ databases">
        <title>Oceanospirillales bacteria with DddD are important DMSP degraders in coastal seawater.</title>
        <authorList>
            <person name="Liu J."/>
        </authorList>
    </citation>
    <scope>NUCLEOTIDE SEQUENCE</scope>
    <source>
        <strain evidence="1">D13-4</strain>
    </source>
</reference>
<sequence>MDTQDSQLAQLLSLNTRSMTHLTAALTQLSFELMRSSDAASHRAGQRMIDHLAQISGELDQQWAMIGALTGQPAPEEKTDLVVEVQMEAAPSDDRSSGNGN</sequence>
<dbReference type="EMBL" id="CP073346">
    <property type="protein sequence ID" value="UTW06966.1"/>
    <property type="molecule type" value="Genomic_DNA"/>
</dbReference>
<evidence type="ECO:0000313" key="1">
    <source>
        <dbReference type="EMBL" id="UTW06966.1"/>
    </source>
</evidence>
<gene>
    <name evidence="1" type="ORF">KDW96_17635</name>
</gene>